<keyword evidence="2" id="KW-1185">Reference proteome</keyword>
<evidence type="ECO:0008006" key="3">
    <source>
        <dbReference type="Google" id="ProtNLM"/>
    </source>
</evidence>
<evidence type="ECO:0000313" key="1">
    <source>
        <dbReference type="EMBL" id="MCH5600070.1"/>
    </source>
</evidence>
<accession>A0ABS9SNY4</accession>
<proteinExistence type="predicted"/>
<name>A0ABS9SNY4_9BACT</name>
<evidence type="ECO:0000313" key="2">
    <source>
        <dbReference type="Proteomes" id="UP001202248"/>
    </source>
</evidence>
<dbReference type="Proteomes" id="UP001202248">
    <property type="component" value="Unassembled WGS sequence"/>
</dbReference>
<organism evidence="1 2">
    <name type="scientific">Niabella ginsengisoli</name>
    <dbReference type="NCBI Taxonomy" id="522298"/>
    <lineage>
        <taxon>Bacteria</taxon>
        <taxon>Pseudomonadati</taxon>
        <taxon>Bacteroidota</taxon>
        <taxon>Chitinophagia</taxon>
        <taxon>Chitinophagales</taxon>
        <taxon>Chitinophagaceae</taxon>
        <taxon>Niabella</taxon>
    </lineage>
</organism>
<dbReference type="EMBL" id="JAKWBL010000004">
    <property type="protein sequence ID" value="MCH5600070.1"/>
    <property type="molecule type" value="Genomic_DNA"/>
</dbReference>
<comment type="caution">
    <text evidence="1">The sequence shown here is derived from an EMBL/GenBank/DDBJ whole genome shotgun (WGS) entry which is preliminary data.</text>
</comment>
<dbReference type="RefSeq" id="WP_240832084.1">
    <property type="nucleotide sequence ID" value="NZ_JAKWBL010000004.1"/>
</dbReference>
<sequence>MVALSYKTFLSDHNAIEINAGYGGRNTKTGGKTDFSPGVSVSGSYQYHDDIYTSTDEHLRWFAGGGVNLFKTFSERKAYEGFGATIFGTAGIDYKFKAAPVNLSVDWRPTIYIKSPNDFLPLQIGTLGLAARYTF</sequence>
<gene>
    <name evidence="1" type="ORF">MKP09_20185</name>
</gene>
<protein>
    <recommendedName>
        <fullName evidence="3">Outer membrane protein beta-barrel domain-containing protein</fullName>
    </recommendedName>
</protein>
<reference evidence="1 2" key="1">
    <citation type="submission" date="2022-02" db="EMBL/GenBank/DDBJ databases">
        <authorList>
            <person name="Min J."/>
        </authorList>
    </citation>
    <scope>NUCLEOTIDE SEQUENCE [LARGE SCALE GENOMIC DNA]</scope>
    <source>
        <strain evidence="1 2">GR10-1</strain>
    </source>
</reference>